<reference evidence="16" key="1">
    <citation type="journal article" date="2001" name="Nature">
        <title>Initial sequencing and analysis of the human genome.</title>
        <authorList>
            <consortium name="International Human Genome Sequencing Consortium"/>
            <person name="Lander E.S."/>
            <person name="Linton L.M."/>
            <person name="Birren B."/>
            <person name="Nusbaum C."/>
            <person name="Zody M.C."/>
            <person name="Baldwin J."/>
            <person name="Devon K."/>
            <person name="Dewar K."/>
            <person name="Doyle M."/>
            <person name="FitzHugh W."/>
            <person name="Funke R."/>
            <person name="Gage D."/>
            <person name="Harris K."/>
            <person name="Heaford A."/>
            <person name="Howland J."/>
            <person name="Kann L."/>
            <person name="Lehoczky J."/>
            <person name="LeVine R."/>
            <person name="McEwan P."/>
            <person name="McKernan K."/>
            <person name="Meldrim J."/>
            <person name="Mesirov J.P."/>
            <person name="Miranda C."/>
            <person name="Morris W."/>
            <person name="Naylor J."/>
            <person name="Raymond C."/>
            <person name="Rosetti M."/>
            <person name="Santos R."/>
            <person name="Sheridan A."/>
            <person name="Sougnez C."/>
            <person name="Stange-Thomann N."/>
            <person name="Stojanovic N."/>
            <person name="Subramanian A."/>
            <person name="Wyman D."/>
            <person name="Rogers J."/>
            <person name="Sulston J."/>
            <person name="Ainscough R."/>
            <person name="Beck S."/>
            <person name="Bentley D."/>
            <person name="Burton J."/>
            <person name="Clee C."/>
            <person name="Carter N."/>
            <person name="Coulson A."/>
            <person name="Deadman R."/>
            <person name="Deloukas P."/>
            <person name="Dunham A."/>
            <person name="Dunham I."/>
            <person name="Durbin R."/>
            <person name="French L."/>
            <person name="Grafham D."/>
            <person name="Gregory S."/>
            <person name="Hubbard T."/>
            <person name="Humphray S."/>
            <person name="Hunt A."/>
            <person name="Jones M."/>
            <person name="Lloyd C."/>
            <person name="McMurray A."/>
            <person name="Matthews L."/>
            <person name="Mercer S."/>
            <person name="Milne S."/>
            <person name="Mullikin J.C."/>
            <person name="Mungall A."/>
            <person name="Plumb R."/>
            <person name="Ross M."/>
            <person name="Shownkeen R."/>
            <person name="Sims S."/>
            <person name="Waterston R.H."/>
            <person name="Wilson R.K."/>
            <person name="Hillier L.W."/>
            <person name="McPherson J.D."/>
            <person name="Marra M.A."/>
            <person name="Mardis E.R."/>
            <person name="Fulton L.A."/>
            <person name="Chinwalla A.T."/>
            <person name="Pepin K.H."/>
            <person name="Gish W.R."/>
            <person name="Chissoe S.L."/>
            <person name="Wendl M.C."/>
            <person name="Delehaunty K.D."/>
            <person name="Miner T.L."/>
            <person name="Delehaunty A."/>
            <person name="Kramer J.B."/>
            <person name="Cook L.L."/>
            <person name="Fulton R.S."/>
            <person name="Johnson D.L."/>
            <person name="Minx P.J."/>
            <person name="Clifton S.W."/>
            <person name="Hawkins T."/>
            <person name="Branscomb E."/>
            <person name="Predki P."/>
            <person name="Richardson P."/>
            <person name="Wenning S."/>
            <person name="Slezak T."/>
            <person name="Doggett N."/>
            <person name="Cheng J.F."/>
            <person name="Olsen A."/>
            <person name="Lucas S."/>
            <person name="Elkin C."/>
            <person name="Uberbacher E."/>
            <person name="Frazier M."/>
            <person name="Gibbs R.A."/>
            <person name="Muzny D.M."/>
            <person name="Scherer S.E."/>
            <person name="Bouck J.B."/>
            <person name="Sodergren E.J."/>
            <person name="Worley K.C."/>
            <person name="Rives C.M."/>
            <person name="Gorrell J.H."/>
            <person name="Metzker M.L."/>
            <person name="Naylor S.L."/>
            <person name="Kucherlapati R.S."/>
            <person name="Nelson D.L."/>
            <person name="Weinstock G.M."/>
            <person name="Sakaki Y."/>
            <person name="Fujiyama A."/>
            <person name="Hattori M."/>
            <person name="Yada T."/>
            <person name="Toyoda A."/>
            <person name="Itoh T."/>
            <person name="Kawagoe C."/>
            <person name="Watanabe H."/>
            <person name="Totoki Y."/>
            <person name="Taylor T."/>
            <person name="Weissenbach J."/>
            <person name="Heilig R."/>
            <person name="Saurin W."/>
            <person name="Artiguenave F."/>
            <person name="Brottier P."/>
            <person name="Bruls T."/>
            <person name="Pelletier E."/>
            <person name="Robert C."/>
            <person name="Wincker P."/>
            <person name="Smith D.R."/>
            <person name="Doucette-Stamm L."/>
            <person name="Rubenfield M."/>
            <person name="Weinstock K."/>
            <person name="Lee H.M."/>
            <person name="Dubois J."/>
            <person name="Rosenthal A."/>
            <person name="Platzer M."/>
            <person name="Nyakatura G."/>
            <person name="Taudien S."/>
            <person name="Rump A."/>
            <person name="Yang H."/>
            <person name="Yu J."/>
            <person name="Wang J."/>
            <person name="Huang G."/>
            <person name="Gu J."/>
            <person name="Hood L."/>
            <person name="Rowen L."/>
            <person name="Madan A."/>
            <person name="Qin S."/>
            <person name="Davis R.W."/>
            <person name="Federspiel N.A."/>
            <person name="Abola A.P."/>
            <person name="Proctor M.J."/>
            <person name="Myers R.M."/>
            <person name="Schmutz J."/>
            <person name="Dickson M."/>
            <person name="Grimwood J."/>
            <person name="Cox D.R."/>
            <person name="Olson M.V."/>
            <person name="Kaul R."/>
            <person name="Raymond C."/>
            <person name="Shimizu N."/>
            <person name="Kawasaki K."/>
            <person name="Minoshima S."/>
            <person name="Evans G.A."/>
            <person name="Athanasiou M."/>
            <person name="Schultz R."/>
            <person name="Roe B.A."/>
            <person name="Chen F."/>
            <person name="Pan H."/>
            <person name="Ramser J."/>
            <person name="Lehrach H."/>
            <person name="Reinhardt R."/>
            <person name="McCombie W.R."/>
            <person name="de la Bastide M."/>
            <person name="Dedhia N."/>
            <person name="Blocker H."/>
            <person name="Hornischer K."/>
            <person name="Nordsiek G."/>
            <person name="Agarwala R."/>
            <person name="Aravind L."/>
            <person name="Bailey J.A."/>
            <person name="Bateman A."/>
            <person name="Batzoglou S."/>
            <person name="Birney E."/>
            <person name="Bork P."/>
            <person name="Brown D.G."/>
            <person name="Burge C.B."/>
            <person name="Cerutti L."/>
            <person name="Chen H.C."/>
            <person name="Church D."/>
            <person name="Clamp M."/>
            <person name="Copley R.R."/>
            <person name="Doerks T."/>
            <person name="Eddy S.R."/>
            <person name="Eichler E.E."/>
            <person name="Furey T.S."/>
            <person name="Galagan J."/>
            <person name="Gilbert J.G."/>
            <person name="Harmon C."/>
            <person name="Hayashizaki Y."/>
            <person name="Haussler D."/>
            <person name="Hermjakob H."/>
            <person name="Hokamp K."/>
            <person name="Jang W."/>
            <person name="Johnson L.S."/>
            <person name="Jones T.A."/>
            <person name="Kasif S."/>
            <person name="Kaspryzk A."/>
            <person name="Kennedy S."/>
            <person name="Kent W.J."/>
            <person name="Kitts P."/>
            <person name="Koonin E.V."/>
            <person name="Korf I."/>
            <person name="Kulp D."/>
            <person name="Lancet D."/>
            <person name="Lowe T.M."/>
            <person name="McLysaght A."/>
            <person name="Mikkelsen T."/>
            <person name="Moran J.V."/>
            <person name="Mulder N."/>
            <person name="Pollara V.J."/>
            <person name="Ponting C.P."/>
            <person name="Schuler G."/>
            <person name="Schultz J."/>
            <person name="Slater G."/>
            <person name="Smit A.F."/>
            <person name="Stupka E."/>
            <person name="Szustakowski J."/>
            <person name="Thierry-Mieg D."/>
            <person name="Thierry-Mieg J."/>
            <person name="Wagner L."/>
            <person name="Wallis J."/>
            <person name="Wheeler R."/>
            <person name="Williams A."/>
            <person name="Wolf Y.I."/>
            <person name="Wolfe K.H."/>
            <person name="Yang S.P."/>
            <person name="Yeh R.F."/>
            <person name="Collins F."/>
            <person name="Guyer M.S."/>
            <person name="Peterson J."/>
            <person name="Felsenfeld A."/>
            <person name="Wetterstrand K.A."/>
            <person name="Patrinos A."/>
            <person name="Morgan M.J."/>
            <person name="de Jong P."/>
            <person name="Catanese J.J."/>
            <person name="Osoegawa K."/>
            <person name="Shizuya H."/>
            <person name="Choi S."/>
            <person name="Chen Y.J."/>
        </authorList>
    </citation>
    <scope>NUCLEOTIDE SEQUENCE [LARGE SCALE GENOMIC DNA]</scope>
</reference>
<dbReference type="GeneID" id="27129"/>
<dbReference type="InterPro" id="IPR002068">
    <property type="entry name" value="A-crystallin/Hsp20_dom"/>
</dbReference>
<evidence type="ECO:0000256" key="12">
    <source>
        <dbReference type="SAM" id="MobiDB-lite"/>
    </source>
</evidence>
<evidence type="ECO:0000313" key="14">
    <source>
        <dbReference type="EMBL" id="BAC03846.1"/>
    </source>
</evidence>
<evidence type="ECO:0000313" key="15">
    <source>
        <dbReference type="EMBL" id="EAW51762.1"/>
    </source>
</evidence>
<dbReference type="UCSC" id="uc001axs.2">
    <property type="organism name" value="human"/>
</dbReference>
<feature type="domain" description="SHSP" evidence="13">
    <location>
        <begin position="137"/>
        <end position="245"/>
    </location>
</feature>
<dbReference type="HOGENOM" id="CLU_1182547_0_0_1"/>
<reference evidence="16" key="7">
    <citation type="submission" date="2025-05" db="UniProtKB">
        <authorList>
            <consortium name="Ensembl"/>
        </authorList>
    </citation>
    <scope>IDENTIFICATION</scope>
</reference>
<evidence type="ECO:0000256" key="2">
    <source>
        <dbReference type="ARBA" id="ARBA00004496"/>
    </source>
</evidence>
<keyword evidence="3" id="KW-0963">Cytoplasm</keyword>
<dbReference type="Ensembl" id="ENST00000375718.4">
    <property type="protein sequence ID" value="ENSP00000364870.4"/>
    <property type="gene ID" value="ENSG00000173641.18"/>
</dbReference>
<dbReference type="EMBL" id="CH471167">
    <property type="protein sequence ID" value="EAW51762.1"/>
    <property type="molecule type" value="Genomic_DNA"/>
</dbReference>
<dbReference type="InterPro" id="IPR037885">
    <property type="entry name" value="ACD_HspB7"/>
</dbReference>
<evidence type="ECO:0000256" key="9">
    <source>
        <dbReference type="ARBA" id="ARBA00079209"/>
    </source>
</evidence>
<evidence type="ECO:0007829" key="18">
    <source>
        <dbReference type="PeptideAtlas" id="Q8N241"/>
    </source>
</evidence>
<dbReference type="FunFam" id="2.60.40.790:FF:000020">
    <property type="entry name" value="heat shock protein beta-7 isoform X1"/>
    <property type="match status" value="1"/>
</dbReference>
<reference evidence="15" key="5">
    <citation type="submission" date="2005-07" db="EMBL/GenBank/DDBJ databases">
        <authorList>
            <person name="Mural R.J."/>
            <person name="Istrail S."/>
            <person name="Sutton G."/>
            <person name="Florea L."/>
            <person name="Halpern A.L."/>
            <person name="Mobarry C.M."/>
            <person name="Lippert R."/>
            <person name="Walenz B."/>
            <person name="Shatkay H."/>
            <person name="Dew I."/>
            <person name="Miller J.R."/>
            <person name="Flanigan M.J."/>
            <person name="Edwards N.J."/>
            <person name="Bolanos R."/>
            <person name="Fasulo D."/>
            <person name="Halldorsson B.V."/>
            <person name="Hannenhalli S."/>
            <person name="Turner R."/>
            <person name="Yooseph S."/>
            <person name="Lu F."/>
            <person name="Nusskern D.R."/>
            <person name="Shue B.C."/>
            <person name="Zheng X.H."/>
            <person name="Zhong F."/>
            <person name="Delcher A.L."/>
            <person name="Huson D.H."/>
            <person name="Kravitz S.A."/>
            <person name="Mouchard L."/>
            <person name="Reinert K."/>
            <person name="Remington K.A."/>
            <person name="Clark A.G."/>
            <person name="Waterman M.S."/>
            <person name="Eichler E.E."/>
            <person name="Adams M.D."/>
            <person name="Hunkapiller M.W."/>
            <person name="Myers E.W."/>
            <person name="Venter J.C."/>
        </authorList>
    </citation>
    <scope>NUCLEOTIDE SEQUENCE</scope>
</reference>
<dbReference type="OrthoDB" id="9925191at2759"/>
<dbReference type="ChiTaRS" id="HSPB7">
    <property type="organism name" value="human"/>
</dbReference>
<dbReference type="Antibodypedia" id="29049">
    <property type="antibodies" value="264 antibodies from 30 providers"/>
</dbReference>
<protein>
    <recommendedName>
        <fullName evidence="8">Heat shock protein beta-7</fullName>
    </recommendedName>
    <alternativeName>
        <fullName evidence="9">Cardiovascular heat shock protein</fullName>
    </alternativeName>
</protein>
<evidence type="ECO:0007829" key="19">
    <source>
        <dbReference type="ProteomicsDB" id="Q8N241"/>
    </source>
</evidence>
<evidence type="ECO:0000256" key="10">
    <source>
        <dbReference type="PROSITE-ProRule" id="PRU00285"/>
    </source>
</evidence>
<evidence type="ECO:0000256" key="1">
    <source>
        <dbReference type="ARBA" id="ARBA00004408"/>
    </source>
</evidence>
<dbReference type="GO" id="GO:0016235">
    <property type="term" value="C:aggresome"/>
    <property type="evidence" value="ECO:0000314"/>
    <property type="project" value="HPA"/>
</dbReference>
<reference evidence="14" key="3">
    <citation type="journal article" date="2004" name="Nat. Genet.">
        <title>Complete sequencing and characterization of 21,243 full-length human cDNAs.</title>
        <authorList>
            <person name="Ota T."/>
            <person name="Suzuki Y."/>
            <person name="Nishikawa T."/>
            <person name="Otsuki T."/>
            <person name="Sugiyama T."/>
            <person name="Irie R."/>
            <person name="Wakamatsu A."/>
            <person name="Hayashi K."/>
            <person name="Sato H."/>
            <person name="Nagai K."/>
            <person name="Kimura K."/>
            <person name="Makita H."/>
            <person name="Sekine M."/>
            <person name="Obayashi M."/>
            <person name="Nishi T."/>
            <person name="Shibahara T."/>
            <person name="Tanaka T."/>
            <person name="Ishii S."/>
            <person name="Yamamoto J."/>
            <person name="Saito K."/>
            <person name="Kawai Y."/>
            <person name="Isono Y."/>
            <person name="Nakamura Y."/>
            <person name="Nagahari K."/>
            <person name="Murakami K."/>
            <person name="Yasuda T."/>
            <person name="Iwayanagi T."/>
            <person name="Wagatsuma M."/>
            <person name="Shiratori A."/>
            <person name="Sudo H."/>
            <person name="Hosoiri T."/>
            <person name="Kaku Y."/>
            <person name="Kodaira H."/>
            <person name="Kondo H."/>
            <person name="Sugawara M."/>
            <person name="Takahashi M."/>
            <person name="Kanda K."/>
            <person name="Yokoi T."/>
            <person name="Furuya T."/>
            <person name="Kikkawa E."/>
            <person name="Omura Y."/>
            <person name="Abe K."/>
            <person name="Kamihara K."/>
            <person name="Katsuta N."/>
            <person name="Sato K."/>
            <person name="Tanikawa M."/>
            <person name="Yamazaki M."/>
            <person name="Ninomiya K."/>
            <person name="Ishibashi T."/>
            <person name="Yamashita H."/>
            <person name="Murakawa K."/>
            <person name="Fujimori K."/>
            <person name="Tanai H."/>
            <person name="Kimata M."/>
            <person name="Watanabe M."/>
            <person name="Hiraoka S."/>
            <person name="Chiba Y."/>
            <person name="Ishida S."/>
            <person name="Ono Y."/>
            <person name="Takiguchi S."/>
            <person name="Watanabe S."/>
            <person name="Yosida M."/>
            <person name="Hotuta T."/>
            <person name="Kusano J."/>
            <person name="Kanehori K."/>
            <person name="Takahashi-Fujii A."/>
            <person name="Hara H."/>
            <person name="Tanase T."/>
            <person name="Nomura Y."/>
            <person name="Togiya S."/>
            <person name="Komai F."/>
            <person name="Hara R."/>
            <person name="Takeuchi K."/>
            <person name="Arita M."/>
            <person name="Imose N."/>
            <person name="Musashino K."/>
            <person name="Yuuki H."/>
            <person name="Oshima A."/>
            <person name="Sasaki N."/>
            <person name="Aotsuka S."/>
            <person name="Yoshikawa Y."/>
            <person name="Matsunawa H."/>
            <person name="Ichihara T."/>
            <person name="Shiohata N."/>
            <person name="Sano S."/>
            <person name="Moriya S."/>
            <person name="Momiyama H."/>
            <person name="Satoh N."/>
            <person name="Takami S."/>
            <person name="Terashima Y."/>
            <person name="Suzuki O."/>
            <person name="Nakagawa S."/>
            <person name="Senoh A."/>
            <person name="Mizoguchi H."/>
            <person name="Goto Y."/>
            <person name="Shimizu F."/>
            <person name="Wakebe H."/>
            <person name="Hishigaki H."/>
            <person name="Watanabe T."/>
            <person name="Sugiyama A."/>
            <person name="Takemoto M."/>
            <person name="Kawakami B."/>
            <person name="Yamazaki M."/>
            <person name="Watanabe K."/>
            <person name="Kumagai A."/>
            <person name="Itakura S."/>
            <person name="Fukuzumi Y."/>
            <person name="Fujimori Y."/>
            <person name="Komiyama M."/>
            <person name="Tashiro H."/>
            <person name="Tanigami A."/>
            <person name="Fujiwara T."/>
            <person name="Ono T."/>
            <person name="Yamada K."/>
            <person name="Fujii Y."/>
            <person name="Ozaki K."/>
            <person name="Hirao M."/>
            <person name="Ohmori Y."/>
            <person name="Kawabata A."/>
            <person name="Hikiji T."/>
            <person name="Kobatake N."/>
            <person name="Inagaki H."/>
            <person name="Ikema Y."/>
            <person name="Okamoto S."/>
            <person name="Okitani R."/>
            <person name="Kawakami T."/>
            <person name="Noguchi S."/>
            <person name="Itoh T."/>
            <person name="Shigeta K."/>
            <person name="Senba T."/>
            <person name="Matsumura K."/>
            <person name="Nakajima Y."/>
            <person name="Mizuno T."/>
            <person name="Morinaga M."/>
            <person name="Sasaki M."/>
            <person name="Togashi T."/>
            <person name="Oyama M."/>
            <person name="Hata H."/>
            <person name="Watanabe M."/>
            <person name="Komatsu T."/>
            <person name="Mizushima-Sugano J."/>
            <person name="Satoh T."/>
            <person name="Shirai Y."/>
            <person name="Takahashi Y."/>
            <person name="Nakagawa K."/>
            <person name="Okumura K."/>
            <person name="Nagase T."/>
            <person name="Nomura N."/>
            <person name="Kikuchi H."/>
            <person name="Masuho Y."/>
            <person name="Yamashita R."/>
            <person name="Nakai K."/>
            <person name="Yada T."/>
            <person name="Nakamura Y."/>
            <person name="Ohara O."/>
            <person name="Isogai T."/>
            <person name="Sugano S."/>
        </authorList>
    </citation>
    <scope>NUCLEOTIDE SEQUENCE</scope>
    <source>
        <tissue evidence="14">Tongue</tissue>
    </source>
</reference>
<dbReference type="ExpressionAtlas" id="Q8N241">
    <property type="expression patterns" value="baseline and differential"/>
</dbReference>
<dbReference type="RefSeq" id="NP_001336611.1">
    <property type="nucleotide sequence ID" value="NM_001349682.2"/>
</dbReference>
<dbReference type="Proteomes" id="UP000005640">
    <property type="component" value="Chromosome 1"/>
</dbReference>
<evidence type="ECO:0000259" key="13">
    <source>
        <dbReference type="PROSITE" id="PS01031"/>
    </source>
</evidence>
<dbReference type="CDD" id="cd06479">
    <property type="entry name" value="ACD_HspB7_like"/>
    <property type="match status" value="1"/>
</dbReference>
<gene>
    <name evidence="15 16" type="primary">HSPB7</name>
    <name evidence="15" type="ORF">hCG_23506</name>
</gene>
<dbReference type="EMBL" id="AL355994">
    <property type="status" value="NOT_ANNOTATED_CDS"/>
    <property type="molecule type" value="Genomic_DNA"/>
</dbReference>
<dbReference type="EMBL" id="AK092275">
    <property type="protein sequence ID" value="BAC03846.1"/>
    <property type="molecule type" value="mRNA"/>
</dbReference>
<dbReference type="AlphaFoldDB" id="Q8N241"/>
<proteinExistence type="evidence at protein level"/>
<accession>Q8N241</accession>
<dbReference type="Gene3D" id="2.60.40.790">
    <property type="match status" value="1"/>
</dbReference>
<keyword evidence="5" id="KW-0143">Chaperone</keyword>
<evidence type="ECO:0000256" key="8">
    <source>
        <dbReference type="ARBA" id="ARBA00073532"/>
    </source>
</evidence>
<comment type="subunit">
    <text evidence="7">Interacts with C-terminal domain of actin-binding protein 280.</text>
</comment>
<dbReference type="PANTHER" id="PTHR46907:SF2">
    <property type="entry name" value="HEAT SHOCK PROTEIN BETA-7"/>
    <property type="match status" value="1"/>
</dbReference>
<dbReference type="InterPro" id="IPR001436">
    <property type="entry name" value="Alpha-crystallin/sHSP_animal"/>
</dbReference>
<evidence type="ECO:0000256" key="3">
    <source>
        <dbReference type="ARBA" id="ARBA00022490"/>
    </source>
</evidence>
<comment type="subcellular location">
    <subcellularLocation>
        <location evidence="2">Cytoplasm</location>
    </subcellularLocation>
    <subcellularLocation>
        <location evidence="1">Nucleus</location>
        <location evidence="1">Cajal body</location>
    </subcellularLocation>
</comment>
<keyword evidence="4 14" id="KW-0346">Stress response</keyword>
<keyword evidence="18 19" id="KW-1267">Proteomics identification</keyword>
<dbReference type="CTD" id="27129"/>
<dbReference type="PROSITE" id="PS01031">
    <property type="entry name" value="SHSP"/>
    <property type="match status" value="1"/>
</dbReference>
<sequence length="245" mass="27441">MGRQVNPRPRGNCQLDREEGTQQRVTAHRKTMSHCQVLWEDKDSQCWGHLDWVWAHVSRSSQRGLPGGGGIGADLGRKGRIWRGQQRPLTATWAEQRAWPPLRMASTLAQGKDPPMEKALSMFSDDFGSFMRPHSEPLAFPARPGGAGNIKTLGDAYEFAVDVRDFSPEDIIVTTSNNHIEVRAEKLAADGTVMNTFAHKCQLPEDVDPTSVTSALREDGSLTIRARRHPHTEHVQQTFRTEIKI</sequence>
<dbReference type="ProteomicsDB" id="71654"/>
<evidence type="ECO:0000256" key="7">
    <source>
        <dbReference type="ARBA" id="ARBA00063305"/>
    </source>
</evidence>
<dbReference type="PRINTS" id="PR00299">
    <property type="entry name" value="ACRYSTALLIN"/>
</dbReference>
<dbReference type="VEuPathDB" id="HostDB:ENSG00000173641"/>
<dbReference type="Bgee" id="ENSG00000173641">
    <property type="expression patterns" value="Expressed in left ventricle myocardium and 135 other cell types or tissues"/>
</dbReference>
<reference evidence="16" key="4">
    <citation type="journal article" date="2004" name="Nature">
        <title>Finishing the euchromatic sequence of the human genome.</title>
        <authorList>
            <consortium name="International Human Genome Sequencing Consortium"/>
        </authorList>
    </citation>
    <scope>NUCLEOTIDE SEQUENCE [LARGE SCALE GENOMIC DNA]</scope>
</reference>
<dbReference type="OpenTargets" id="ENSG00000173641"/>
<reference evidence="16 17" key="6">
    <citation type="journal article" date="2006" name="Nature">
        <title>The DNA sequence and biological annotation of human chromosome 1.</title>
        <authorList>
            <person name="Gregory S.G."/>
            <person name="Barlow K.F."/>
            <person name="McLay K.E."/>
            <person name="Kaul R."/>
            <person name="Swarbreck D."/>
            <person name="Dunham A."/>
            <person name="Scott C.E."/>
            <person name="Howe K.L."/>
            <person name="Woodfine K."/>
            <person name="Spencer C.C."/>
            <person name="Jones M.C."/>
            <person name="Gillson C."/>
            <person name="Searle S."/>
            <person name="Zhou Y."/>
            <person name="Kokocinski F."/>
            <person name="McDonald L."/>
            <person name="Evans R."/>
            <person name="Phillips K."/>
            <person name="Atkinson A."/>
            <person name="Cooper R."/>
            <person name="Jones C."/>
            <person name="Hall R.E."/>
            <person name="Andrews T.D."/>
            <person name="Lloyd C."/>
            <person name="Ainscough R."/>
            <person name="Almeida J.P."/>
            <person name="Ambrose K.D."/>
            <person name="Anderson F."/>
            <person name="Andrew R.W."/>
            <person name="Ashwell R.I."/>
            <person name="Aubin K."/>
            <person name="Babbage A.K."/>
            <person name="Bagguley C.L."/>
            <person name="Bailey J."/>
            <person name="Beasley H."/>
            <person name="Bethel G."/>
            <person name="Bird C.P."/>
            <person name="Bray-Allen S."/>
            <person name="Brown J.Y."/>
            <person name="Brown A.J."/>
            <person name="Buckley D."/>
            <person name="Burton J."/>
            <person name="Bye J."/>
            <person name="Carder C."/>
            <person name="Chapman J.C."/>
            <person name="Clark S.Y."/>
            <person name="Clarke G."/>
            <person name="Clee C."/>
            <person name="Cobley V."/>
            <person name="Collier R.E."/>
            <person name="Corby N."/>
            <person name="Coville G.J."/>
            <person name="Davies J."/>
            <person name="Deadman R."/>
            <person name="Dunn M."/>
            <person name="Earthrowl M."/>
            <person name="Ellington A.G."/>
            <person name="Errington H."/>
            <person name="Frankish A."/>
            <person name="Frankland J."/>
            <person name="French L."/>
            <person name="Garner P."/>
            <person name="Garnett J."/>
            <person name="Gay L."/>
            <person name="Ghori M.R."/>
            <person name="Gibson R."/>
            <person name="Gilby L.M."/>
            <person name="Gillett W."/>
            <person name="Glithero R.J."/>
            <person name="Grafham D.V."/>
            <person name="Griffiths C."/>
            <person name="Griffiths-Jones S."/>
            <person name="Grocock R."/>
            <person name="Hammond S."/>
            <person name="Harrison E.S."/>
            <person name="Hart E."/>
            <person name="Haugen E."/>
            <person name="Heath P.D."/>
            <person name="Holmes S."/>
            <person name="Holt K."/>
            <person name="Howden P.J."/>
            <person name="Hunt A.R."/>
            <person name="Hunt S.E."/>
            <person name="Hunter G."/>
            <person name="Isherwood J."/>
            <person name="James R."/>
            <person name="Johnson C."/>
            <person name="Johnson D."/>
            <person name="Joy A."/>
            <person name="Kay M."/>
            <person name="Kershaw J.K."/>
            <person name="Kibukawa M."/>
            <person name="Kimberley A.M."/>
            <person name="King A."/>
            <person name="Knights A.J."/>
            <person name="Lad H."/>
            <person name="Laird G."/>
            <person name="Lawlor S."/>
            <person name="Leongamornlert D.A."/>
            <person name="Lloyd D.M."/>
            <person name="Loveland J."/>
            <person name="Lovell J."/>
            <person name="Lush M.J."/>
            <person name="Lyne R."/>
            <person name="Martin S."/>
            <person name="Mashreghi-Mohammadi M."/>
            <person name="Matthews L."/>
            <person name="Matthews N.S."/>
            <person name="McLaren S."/>
            <person name="Milne S."/>
            <person name="Mistry S."/>
            <person name="Moore M.J."/>
            <person name="Nickerson T."/>
            <person name="O'Dell C.N."/>
            <person name="Oliver K."/>
            <person name="Palmeiri A."/>
            <person name="Palmer S.A."/>
            <person name="Parker A."/>
            <person name="Patel D."/>
            <person name="Pearce A.V."/>
            <person name="Peck A.I."/>
            <person name="Pelan S."/>
            <person name="Phelps K."/>
            <person name="Phillimore B.J."/>
            <person name="Plumb R."/>
            <person name="Rajan J."/>
            <person name="Raymond C."/>
            <person name="Rouse G."/>
            <person name="Saenphimmachak C."/>
            <person name="Sehra H.K."/>
            <person name="Sheridan E."/>
            <person name="Shownkeen R."/>
            <person name="Sims S."/>
            <person name="Skuce C.D."/>
            <person name="Smith M."/>
            <person name="Steward C."/>
            <person name="Subramanian S."/>
            <person name="Sycamore N."/>
            <person name="Tracey A."/>
            <person name="Tromans A."/>
            <person name="Van Helmond Z."/>
            <person name="Wall M."/>
            <person name="Wallis J.M."/>
            <person name="White S."/>
            <person name="Whitehead S.L."/>
            <person name="Wilkinson J.E."/>
            <person name="Willey D.L."/>
            <person name="Williams H."/>
            <person name="Wilming L."/>
            <person name="Wray P.W."/>
            <person name="Wu Z."/>
            <person name="Coulson A."/>
            <person name="Vaudin M."/>
            <person name="Sulston J.E."/>
            <person name="Durbin R."/>
            <person name="Hubbard T."/>
            <person name="Wooster R."/>
            <person name="Dunham I."/>
            <person name="Carter N.P."/>
            <person name="McVean G."/>
            <person name="Ross M.T."/>
            <person name="Harrow J."/>
            <person name="Olson M.V."/>
            <person name="Beck S."/>
            <person name="Rogers J."/>
            <person name="Bentley D.R."/>
            <person name="Banerjee R."/>
            <person name="Bryant S.P."/>
            <person name="Burford D.C."/>
            <person name="Burrill W.D."/>
            <person name="Clegg S.M."/>
            <person name="Dhami P."/>
            <person name="Dovey O."/>
            <person name="Faulkner L.M."/>
            <person name="Gribble S.M."/>
            <person name="Langford C.F."/>
            <person name="Pandian R.D."/>
            <person name="Porter K.M."/>
            <person name="Prigmore E."/>
        </authorList>
    </citation>
    <scope>NUCLEOTIDE SEQUENCE [LARGE SCALE GENOMIC DNA]</scope>
</reference>
<dbReference type="GeneTree" id="ENSGT00390000010674"/>
<dbReference type="SUPFAM" id="SSF49764">
    <property type="entry name" value="HSP20-like chaperones"/>
    <property type="match status" value="1"/>
</dbReference>
<keyword evidence="6" id="KW-0539">Nucleus</keyword>
<comment type="similarity">
    <text evidence="10 11">Belongs to the small heat shock protein (HSP20) family.</text>
</comment>
<organism evidence="14">
    <name type="scientific">Homo sapiens</name>
    <name type="common">Human</name>
    <dbReference type="NCBI Taxonomy" id="9606"/>
    <lineage>
        <taxon>Eukaryota</taxon>
        <taxon>Metazoa</taxon>
        <taxon>Chordata</taxon>
        <taxon>Craniata</taxon>
        <taxon>Vertebrata</taxon>
        <taxon>Euteleostomi</taxon>
        <taxon>Mammalia</taxon>
        <taxon>Eutheria</taxon>
        <taxon>Euarchontoglires</taxon>
        <taxon>Primates</taxon>
        <taxon>Haplorrhini</taxon>
        <taxon>Catarrhini</taxon>
        <taxon>Hominidae</taxon>
        <taxon>Homo</taxon>
    </lineage>
</organism>
<evidence type="ECO:0000256" key="5">
    <source>
        <dbReference type="ARBA" id="ARBA00023186"/>
    </source>
</evidence>
<evidence type="ECO:0000256" key="11">
    <source>
        <dbReference type="RuleBase" id="RU003616"/>
    </source>
</evidence>
<dbReference type="SMR" id="Q8N241"/>
<dbReference type="GO" id="GO:0005654">
    <property type="term" value="C:nucleoplasm"/>
    <property type="evidence" value="ECO:0000314"/>
    <property type="project" value="HPA"/>
</dbReference>
<dbReference type="PANTHER" id="PTHR46907">
    <property type="entry name" value="HEAT SHOCK PROTEIN BETA-7-RELATED"/>
    <property type="match status" value="1"/>
</dbReference>
<dbReference type="HGNC" id="HGNC:5249">
    <property type="gene designation" value="HSPB7"/>
</dbReference>
<evidence type="ECO:0000313" key="17">
    <source>
        <dbReference type="Proteomes" id="UP000005640"/>
    </source>
</evidence>
<feature type="region of interest" description="Disordered" evidence="12">
    <location>
        <begin position="1"/>
        <end position="21"/>
    </location>
</feature>
<evidence type="ECO:0000256" key="4">
    <source>
        <dbReference type="ARBA" id="ARBA00023016"/>
    </source>
</evidence>
<dbReference type="GO" id="GO:0005737">
    <property type="term" value="C:cytoplasm"/>
    <property type="evidence" value="ECO:0007669"/>
    <property type="project" value="UniProtKB-SubCell"/>
</dbReference>
<dbReference type="InterPro" id="IPR008978">
    <property type="entry name" value="HSP20-like_chaperone"/>
</dbReference>
<dbReference type="GO" id="GO:0015030">
    <property type="term" value="C:Cajal body"/>
    <property type="evidence" value="ECO:0007669"/>
    <property type="project" value="UniProtKB-SubCell"/>
</dbReference>
<reference evidence="15" key="2">
    <citation type="journal article" date="2001" name="Science">
        <title>The sequence of the human genome.</title>
        <authorList>
            <person name="Venter J.C."/>
            <person name="Adams M.D."/>
            <person name="Myers E.W."/>
            <person name="Li P.W."/>
            <person name="Mural R.J."/>
            <person name="Sutton G.G."/>
            <person name="Smith H.O."/>
            <person name="Yandell M."/>
            <person name="Evans C.A."/>
            <person name="Holt R.A."/>
            <person name="Gocayne J.D."/>
            <person name="Amanatides P."/>
            <person name="Ballew R.M."/>
            <person name="Huson D.H."/>
            <person name="Wortman J.R."/>
            <person name="Zhang Q."/>
            <person name="Kodira C.D."/>
            <person name="Zheng X.H."/>
            <person name="Chen L."/>
            <person name="Skupski M."/>
            <person name="Subramanian G."/>
            <person name="Thomas P.D."/>
            <person name="Zhang J."/>
            <person name="Gabor Miklos G.L."/>
            <person name="Nelson C."/>
            <person name="Broder S."/>
            <person name="Clark A.G."/>
            <person name="Nadeau J."/>
            <person name="McKusick V.A."/>
            <person name="Zinder N."/>
            <person name="Levine A.J."/>
            <person name="Roberts R.J."/>
            <person name="Simon M."/>
            <person name="Slayman C."/>
            <person name="Hunkapiller M."/>
            <person name="Bolanos R."/>
            <person name="Delcher A."/>
            <person name="Dew I."/>
            <person name="Fasulo D."/>
            <person name="Flanigan M."/>
            <person name="Florea L."/>
            <person name="Halpern A."/>
            <person name="Hannenhalli S."/>
            <person name="Kravitz S."/>
            <person name="Levy S."/>
            <person name="Mobarry C."/>
            <person name="Reinert K."/>
            <person name="Remington K."/>
            <person name="Abu-Threideh J."/>
            <person name="Beasley E."/>
            <person name="Biddick K."/>
            <person name="Bonazzi V."/>
            <person name="Brandon R."/>
            <person name="Cargill M."/>
            <person name="Chandramouliswaran I."/>
            <person name="Charlab R."/>
            <person name="Chaturvedi K."/>
            <person name="Deng Z."/>
            <person name="Di Francesco V."/>
            <person name="Dunn P."/>
            <person name="Eilbeck K."/>
            <person name="Evangelista C."/>
            <person name="Gabrielian A.E."/>
            <person name="Gan W."/>
            <person name="Ge W."/>
            <person name="Gong F."/>
            <person name="Gu Z."/>
            <person name="Guan P."/>
            <person name="Heiman T.J."/>
            <person name="Higgins M.E."/>
            <person name="Ji R.R."/>
            <person name="Ke Z."/>
            <person name="Ketchum K.A."/>
            <person name="Lai Z."/>
            <person name="Lei Y."/>
            <person name="Li Z."/>
            <person name="Li J."/>
            <person name="Liang Y."/>
            <person name="Lin X."/>
            <person name="Lu F."/>
            <person name="Merkulov G.V."/>
            <person name="Milshina N."/>
            <person name="Moore H.M."/>
            <person name="Naik A.K."/>
            <person name="Narayan V.A."/>
            <person name="Neelam B."/>
            <person name="Nusskern D."/>
            <person name="Rusch D.B."/>
            <person name="Salzberg S."/>
            <person name="Shao W."/>
            <person name="Shue B."/>
            <person name="Sun J."/>
            <person name="Wang Z."/>
            <person name="Wang A."/>
            <person name="Wang X."/>
            <person name="Wang J."/>
            <person name="Wei M."/>
            <person name="Wides R."/>
            <person name="Xiao C."/>
            <person name="Yan C."/>
            <person name="Yao A."/>
            <person name="Ye J."/>
            <person name="Zhan M."/>
            <person name="Zhang W."/>
            <person name="Zhang H."/>
            <person name="Zhao Q."/>
            <person name="Zheng L."/>
            <person name="Zhong F."/>
            <person name="Zhong W."/>
            <person name="Zhu S."/>
            <person name="Zhao S."/>
            <person name="Gilbert D."/>
            <person name="Baumhueter S."/>
            <person name="Spier G."/>
            <person name="Carter C."/>
            <person name="Cravchik A."/>
            <person name="Woodage T."/>
            <person name="Ali F."/>
            <person name="An H."/>
            <person name="Awe A."/>
            <person name="Baldwin D."/>
            <person name="Baden H."/>
            <person name="Barnstead M."/>
            <person name="Barrow I."/>
            <person name="Beeson K."/>
            <person name="Busam D."/>
            <person name="Carver A."/>
            <person name="Center A."/>
            <person name="Cheng M.L."/>
            <person name="Curry L."/>
            <person name="Danaher S."/>
            <person name="Davenport L."/>
            <person name="Desilets R."/>
            <person name="Dietz S."/>
            <person name="Dodson K."/>
            <person name="Doup L."/>
            <person name="Ferriera S."/>
            <person name="Garg N."/>
            <person name="Gluecksmann A."/>
            <person name="Hart B."/>
            <person name="Haynes J."/>
            <person name="Haynes C."/>
            <person name="Heiner C."/>
            <person name="Hladun S."/>
            <person name="Hostin D."/>
            <person name="Houck J."/>
            <person name="Howland T."/>
            <person name="Ibegwam C."/>
            <person name="Johnson J."/>
            <person name="Kalush F."/>
            <person name="Kline L."/>
            <person name="Koduru S."/>
            <person name="Love A."/>
            <person name="Mann F."/>
            <person name="May D."/>
            <person name="McCawley S."/>
            <person name="McIntosh T."/>
            <person name="McMullen I."/>
            <person name="Moy M."/>
            <person name="Moy L."/>
            <person name="Murphy B."/>
            <person name="Nelson K."/>
            <person name="Pfannkoch C."/>
            <person name="Pratts E."/>
            <person name="Puri V."/>
            <person name="Qureshi H."/>
            <person name="Reardon M."/>
            <person name="Rodriguez R."/>
            <person name="Rogers Y.H."/>
            <person name="Romblad D."/>
            <person name="Ruhfel B."/>
            <person name="Scott R."/>
            <person name="Sitter C."/>
            <person name="Smallwood M."/>
            <person name="Stewart E."/>
            <person name="Strong R."/>
            <person name="Suh E."/>
            <person name="Thomas R."/>
            <person name="Tint N.N."/>
            <person name="Tse S."/>
            <person name="Vech C."/>
            <person name="Wang G."/>
            <person name="Wetter J."/>
            <person name="Williams S."/>
            <person name="Williams M."/>
            <person name="Windsor S."/>
            <person name="Winn-Deen E."/>
            <person name="Wolfe K."/>
            <person name="Zaveri J."/>
            <person name="Zaveri K."/>
            <person name="Abril J.F."/>
            <person name="Guigo R."/>
            <person name="Campbell M.J."/>
            <person name="Sjolander K.V."/>
            <person name="Karlak B."/>
            <person name="Kejariwal A."/>
            <person name="Mi H."/>
            <person name="Lazareva B."/>
            <person name="Hatton T."/>
            <person name="Narechania A."/>
            <person name="Diemer K."/>
            <person name="Muruganujan A."/>
            <person name="Guo N."/>
            <person name="Sato S."/>
            <person name="Bafna V."/>
            <person name="Istrail S."/>
            <person name="Lippert R."/>
            <person name="Schwartz R."/>
            <person name="Walenz B."/>
            <person name="Yooseph S."/>
            <person name="Allen D."/>
            <person name="Basu A."/>
            <person name="Baxendale J."/>
            <person name="Blick L."/>
            <person name="Caminha M."/>
            <person name="Carnes-Stine J."/>
            <person name="Caulk P."/>
            <person name="Chiang Y.H."/>
            <person name="Coyne M."/>
            <person name="Dahlke C."/>
            <person name="Mays A."/>
            <person name="Dombroski M."/>
            <person name="Donnelly M."/>
            <person name="Ely D."/>
            <person name="Esparham S."/>
            <person name="Fosler C."/>
            <person name="Gire H."/>
            <person name="Glanowski S."/>
            <person name="Glasser K."/>
            <person name="Glodek A."/>
            <person name="Gorokhov M."/>
            <person name="Graham K."/>
            <person name="Gropman B."/>
            <person name="Harris M."/>
            <person name="Heil J."/>
            <person name="Henderson S."/>
            <person name="Hoover J."/>
            <person name="Jennings D."/>
            <person name="Jordan C."/>
            <person name="Jordan J."/>
            <person name="Kasha J."/>
            <person name="Kagan L."/>
            <person name="Kraft C."/>
            <person name="Levitsky A."/>
            <person name="Lewis M."/>
            <person name="Liu X."/>
            <person name="Lopez J."/>
            <person name="Ma D."/>
            <person name="Majoros W."/>
            <person name="McDaniel J."/>
            <person name="Murphy S."/>
            <person name="Newman M."/>
            <person name="Nguyen T."/>
            <person name="Nguyen N."/>
            <person name="Nodell M."/>
            <person name="Pan S."/>
            <person name="Peck J."/>
            <person name="Peterson M."/>
            <person name="Rowe W."/>
            <person name="Sanders R."/>
            <person name="Scott J."/>
            <person name="Simpson M."/>
            <person name="Smith T."/>
            <person name="Sprague A."/>
            <person name="Stockwell T."/>
            <person name="Turner R."/>
            <person name="Venter E."/>
            <person name="Wang M."/>
            <person name="Wen M."/>
            <person name="Wu D."/>
            <person name="Wu M."/>
            <person name="Xia A."/>
            <person name="Zandieh A."/>
            <person name="Zhu X."/>
        </authorList>
    </citation>
    <scope>NUCLEOTIDE SEQUENCE</scope>
</reference>
<name>Q8N241_HUMAN</name>
<dbReference type="Pfam" id="PF00011">
    <property type="entry name" value="HSP20"/>
    <property type="match status" value="1"/>
</dbReference>
<evidence type="ECO:0000313" key="16">
    <source>
        <dbReference type="Ensembl" id="ENSP00000364870.4"/>
    </source>
</evidence>
<evidence type="ECO:0000256" key="6">
    <source>
        <dbReference type="ARBA" id="ARBA00023242"/>
    </source>
</evidence>
<keyword evidence="17" id="KW-1185">Reference proteome</keyword>
<dbReference type="GO" id="GO:0007507">
    <property type="term" value="P:heart development"/>
    <property type="evidence" value="ECO:0007669"/>
    <property type="project" value="InterPro"/>
</dbReference>